<proteinExistence type="inferred from homology"/>
<dbReference type="Proteomes" id="UP001430193">
    <property type="component" value="Unassembled WGS sequence"/>
</dbReference>
<sequence length="358" mass="38863">MPQVYDRLAPNRSSHRSPLVSALLQSARGIRITSYLLAAFALTMVLLLHLLPAMLAGLLVYELVHAMTPLLGRRISGERARLVVVTVLGVVVVGLLTLLVVALIGFFRREMGDPDLLWQDQLMPLVEKARQQLPAAITSRLPDSVDELRVMALDLTRKHAMSLQNLGKETARVLVRIIMGMVLGALVALNRARPPHQVGPLAAALGERCQHLAEAFHNIVFAQIKISLINTAATGIFLLGVLPLLDIHVPLSKTLVVVTFLAGLLPVIGNLISNTAVTIAGLSVSVWVAVASLCFLIVIHKLEYFLNARIIGTQIRARAWELLVAMLAMEAAFGLAGLVAAPIYYAYLKSELETEGMI</sequence>
<reference evidence="7" key="1">
    <citation type="submission" date="2020-10" db="EMBL/GenBank/DDBJ databases">
        <title>Phylogeny of dyella-like bacteria.</title>
        <authorList>
            <person name="Fu J."/>
        </authorList>
    </citation>
    <scope>NUCLEOTIDE SEQUENCE</scope>
    <source>
        <strain evidence="7">DHON07</strain>
    </source>
</reference>
<feature type="transmembrane region" description="Helical" evidence="6">
    <location>
        <begin position="254"/>
        <end position="273"/>
    </location>
</feature>
<dbReference type="Pfam" id="PF01594">
    <property type="entry name" value="AI-2E_transport"/>
    <property type="match status" value="1"/>
</dbReference>
<keyword evidence="3 6" id="KW-0812">Transmembrane</keyword>
<feature type="transmembrane region" description="Helical" evidence="6">
    <location>
        <begin position="279"/>
        <end position="299"/>
    </location>
</feature>
<keyword evidence="4 6" id="KW-1133">Transmembrane helix</keyword>
<evidence type="ECO:0000256" key="2">
    <source>
        <dbReference type="ARBA" id="ARBA00009773"/>
    </source>
</evidence>
<comment type="similarity">
    <text evidence="2">Belongs to the autoinducer-2 exporter (AI-2E) (TC 2.A.86) family.</text>
</comment>
<feature type="transmembrane region" description="Helical" evidence="6">
    <location>
        <begin position="81"/>
        <end position="107"/>
    </location>
</feature>
<accession>A0ABS2KDQ2</accession>
<evidence type="ECO:0000313" key="7">
    <source>
        <dbReference type="EMBL" id="MBM7129303.1"/>
    </source>
</evidence>
<organism evidence="7 8">
    <name type="scientific">Dyella mobilis</name>
    <dbReference type="NCBI Taxonomy" id="1849582"/>
    <lineage>
        <taxon>Bacteria</taxon>
        <taxon>Pseudomonadati</taxon>
        <taxon>Pseudomonadota</taxon>
        <taxon>Gammaproteobacteria</taxon>
        <taxon>Lysobacterales</taxon>
        <taxon>Rhodanobacteraceae</taxon>
        <taxon>Dyella</taxon>
    </lineage>
</organism>
<evidence type="ECO:0000313" key="8">
    <source>
        <dbReference type="Proteomes" id="UP001430193"/>
    </source>
</evidence>
<dbReference type="InterPro" id="IPR002549">
    <property type="entry name" value="AI-2E-like"/>
</dbReference>
<keyword evidence="5 6" id="KW-0472">Membrane</keyword>
<evidence type="ECO:0000256" key="4">
    <source>
        <dbReference type="ARBA" id="ARBA00022989"/>
    </source>
</evidence>
<dbReference type="EMBL" id="JADIKF010000037">
    <property type="protein sequence ID" value="MBM7129303.1"/>
    <property type="molecule type" value="Genomic_DNA"/>
</dbReference>
<evidence type="ECO:0000256" key="6">
    <source>
        <dbReference type="SAM" id="Phobius"/>
    </source>
</evidence>
<evidence type="ECO:0000256" key="1">
    <source>
        <dbReference type="ARBA" id="ARBA00004141"/>
    </source>
</evidence>
<evidence type="ECO:0000256" key="5">
    <source>
        <dbReference type="ARBA" id="ARBA00023136"/>
    </source>
</evidence>
<name>A0ABS2KDQ2_9GAMM</name>
<feature type="transmembrane region" description="Helical" evidence="6">
    <location>
        <begin position="173"/>
        <end position="192"/>
    </location>
</feature>
<keyword evidence="8" id="KW-1185">Reference proteome</keyword>
<evidence type="ECO:0000256" key="3">
    <source>
        <dbReference type="ARBA" id="ARBA00022692"/>
    </source>
</evidence>
<gene>
    <name evidence="7" type="ORF">ISS99_07185</name>
</gene>
<feature type="transmembrane region" description="Helical" evidence="6">
    <location>
        <begin position="220"/>
        <end position="242"/>
    </location>
</feature>
<feature type="transmembrane region" description="Helical" evidence="6">
    <location>
        <begin position="35"/>
        <end position="61"/>
    </location>
</feature>
<feature type="transmembrane region" description="Helical" evidence="6">
    <location>
        <begin position="320"/>
        <end position="347"/>
    </location>
</feature>
<comment type="subcellular location">
    <subcellularLocation>
        <location evidence="1">Membrane</location>
        <topology evidence="1">Multi-pass membrane protein</topology>
    </subcellularLocation>
</comment>
<protein>
    <submittedName>
        <fullName evidence="7">AI-2E family transporter</fullName>
    </submittedName>
</protein>
<comment type="caution">
    <text evidence="7">The sequence shown here is derived from an EMBL/GenBank/DDBJ whole genome shotgun (WGS) entry which is preliminary data.</text>
</comment>